<comment type="caution">
    <text evidence="2">The sequence shown here is derived from an EMBL/GenBank/DDBJ whole genome shotgun (WGS) entry which is preliminary data.</text>
</comment>
<feature type="compositionally biased region" description="Basic and acidic residues" evidence="1">
    <location>
        <begin position="422"/>
        <end position="444"/>
    </location>
</feature>
<accession>A0ABP0SZL0</accession>
<feature type="compositionally biased region" description="Basic residues" evidence="1">
    <location>
        <begin position="255"/>
        <end position="269"/>
    </location>
</feature>
<feature type="region of interest" description="Disordered" evidence="1">
    <location>
        <begin position="169"/>
        <end position="310"/>
    </location>
</feature>
<name>A0ABP0SZL0_9DINO</name>
<feature type="compositionally biased region" description="Basic and acidic residues" evidence="1">
    <location>
        <begin position="290"/>
        <end position="305"/>
    </location>
</feature>
<feature type="compositionally biased region" description="Polar residues" evidence="1">
    <location>
        <begin position="244"/>
        <end position="253"/>
    </location>
</feature>
<sequence>MLSVRARLTADPMIGVGDLVEPLKNYLESEKDDNAMKLLQPPATASWKSGLCTTKKINYSSKKDDDFVEKLDDYVRMGLSHLRQLKQDPKKKEQAFRKCDKEQQQALEDVLALVNVEAIPQAESQLLAFHAQGDSQGSNEAPLSPKRLRVEIEDKGARRKSTSENEAIFDNVLKGGDSEGEGDDEIPITILKKNKAKAEEDAAPSTQSDSPQRGNMFSLAMNKTEKALLKSALEADPIARDGKSQNQRLNQNAPKKAKAKGKGGKKAAAKAKASAAKAGSKRSQTSKVKNAKEPKQTIPEEKESFPEDEEELINMIPEGTLEMAMEKAKEWDKEGVARGVRRTRTTSKAYHACEVQLQKQGMTKGEAQAVGRVAGRLVGAMFDKDWPLAKGKGKAKAKVMSGKPATSPSTAKAAPKGNVKKQKQERSEDREMNMEAKKEPEDID</sequence>
<evidence type="ECO:0000313" key="3">
    <source>
        <dbReference type="Proteomes" id="UP001642484"/>
    </source>
</evidence>
<evidence type="ECO:0000256" key="1">
    <source>
        <dbReference type="SAM" id="MobiDB-lite"/>
    </source>
</evidence>
<evidence type="ECO:0008006" key="4">
    <source>
        <dbReference type="Google" id="ProtNLM"/>
    </source>
</evidence>
<evidence type="ECO:0000313" key="2">
    <source>
        <dbReference type="EMBL" id="CAK9117879.1"/>
    </source>
</evidence>
<gene>
    <name evidence="2" type="ORF">CCMP2556_LOCUS55108</name>
</gene>
<keyword evidence="3" id="KW-1185">Reference proteome</keyword>
<protein>
    <recommendedName>
        <fullName evidence="4">Nucleolar protein 16</fullName>
    </recommendedName>
</protein>
<feature type="compositionally biased region" description="Polar residues" evidence="1">
    <location>
        <begin position="204"/>
        <end position="215"/>
    </location>
</feature>
<proteinExistence type="predicted"/>
<feature type="compositionally biased region" description="Low complexity" evidence="1">
    <location>
        <begin position="403"/>
        <end position="416"/>
    </location>
</feature>
<organism evidence="2 3">
    <name type="scientific">Durusdinium trenchii</name>
    <dbReference type="NCBI Taxonomy" id="1381693"/>
    <lineage>
        <taxon>Eukaryota</taxon>
        <taxon>Sar</taxon>
        <taxon>Alveolata</taxon>
        <taxon>Dinophyceae</taxon>
        <taxon>Suessiales</taxon>
        <taxon>Symbiodiniaceae</taxon>
        <taxon>Durusdinium</taxon>
    </lineage>
</organism>
<dbReference type="EMBL" id="CAXAMN010028840">
    <property type="protein sequence ID" value="CAK9117879.1"/>
    <property type="molecule type" value="Genomic_DNA"/>
</dbReference>
<feature type="region of interest" description="Disordered" evidence="1">
    <location>
        <begin position="390"/>
        <end position="444"/>
    </location>
</feature>
<reference evidence="2 3" key="1">
    <citation type="submission" date="2024-02" db="EMBL/GenBank/DDBJ databases">
        <authorList>
            <person name="Chen Y."/>
            <person name="Shah S."/>
            <person name="Dougan E. K."/>
            <person name="Thang M."/>
            <person name="Chan C."/>
        </authorList>
    </citation>
    <scope>NUCLEOTIDE SEQUENCE [LARGE SCALE GENOMIC DNA]</scope>
</reference>
<dbReference type="Proteomes" id="UP001642484">
    <property type="component" value="Unassembled WGS sequence"/>
</dbReference>